<keyword evidence="1" id="KW-0472">Membrane</keyword>
<dbReference type="Proteomes" id="UP001595607">
    <property type="component" value="Unassembled WGS sequence"/>
</dbReference>
<dbReference type="RefSeq" id="WP_189576607.1">
    <property type="nucleotide sequence ID" value="NZ_BMXU01000002.1"/>
</dbReference>
<evidence type="ECO:0000313" key="2">
    <source>
        <dbReference type="EMBL" id="MFC3303763.1"/>
    </source>
</evidence>
<reference evidence="3" key="1">
    <citation type="journal article" date="2019" name="Int. J. Syst. Evol. Microbiol.">
        <title>The Global Catalogue of Microorganisms (GCM) 10K type strain sequencing project: providing services to taxonomists for standard genome sequencing and annotation.</title>
        <authorList>
            <consortium name="The Broad Institute Genomics Platform"/>
            <consortium name="The Broad Institute Genome Sequencing Center for Infectious Disease"/>
            <person name="Wu L."/>
            <person name="Ma J."/>
        </authorList>
    </citation>
    <scope>NUCLEOTIDE SEQUENCE [LARGE SCALE GENOMIC DNA]</scope>
    <source>
        <strain evidence="3">KCTC 22245</strain>
    </source>
</reference>
<sequence length="122" mass="14222">MSDEQHPDILPEERSIFETPGWIRFMWFFVPGTGLFFALMNIVLAVLHKTHPHFGWLFDKNPVFYGIVGFVSFSFIVLVGQHLRKIVMRPEDYYDGPEATMPRINTDDEVRMRSISLGETDE</sequence>
<gene>
    <name evidence="2" type="ORF">ACFONP_13605</name>
</gene>
<evidence type="ECO:0000313" key="3">
    <source>
        <dbReference type="Proteomes" id="UP001595607"/>
    </source>
</evidence>
<keyword evidence="1" id="KW-0812">Transmembrane</keyword>
<name>A0ABV7ME69_9PROT</name>
<feature type="transmembrane region" description="Helical" evidence="1">
    <location>
        <begin position="63"/>
        <end position="80"/>
    </location>
</feature>
<keyword evidence="3" id="KW-1185">Reference proteome</keyword>
<feature type="transmembrane region" description="Helical" evidence="1">
    <location>
        <begin position="21"/>
        <end position="43"/>
    </location>
</feature>
<organism evidence="2 3">
    <name type="scientific">Parvularcula lutaonensis</name>
    <dbReference type="NCBI Taxonomy" id="491923"/>
    <lineage>
        <taxon>Bacteria</taxon>
        <taxon>Pseudomonadati</taxon>
        <taxon>Pseudomonadota</taxon>
        <taxon>Alphaproteobacteria</taxon>
        <taxon>Parvularculales</taxon>
        <taxon>Parvularculaceae</taxon>
        <taxon>Parvularcula</taxon>
    </lineage>
</organism>
<keyword evidence="1" id="KW-1133">Transmembrane helix</keyword>
<evidence type="ECO:0000256" key="1">
    <source>
        <dbReference type="SAM" id="Phobius"/>
    </source>
</evidence>
<proteinExistence type="predicted"/>
<comment type="caution">
    <text evidence="2">The sequence shown here is derived from an EMBL/GenBank/DDBJ whole genome shotgun (WGS) entry which is preliminary data.</text>
</comment>
<protein>
    <submittedName>
        <fullName evidence="2">Uncharacterized protein</fullName>
    </submittedName>
</protein>
<accession>A0ABV7ME69</accession>
<dbReference type="EMBL" id="JBHRVA010000003">
    <property type="protein sequence ID" value="MFC3303763.1"/>
    <property type="molecule type" value="Genomic_DNA"/>
</dbReference>